<feature type="non-terminal residue" evidence="2">
    <location>
        <position position="74"/>
    </location>
</feature>
<name>A0A6H5H6N2_9HEMI</name>
<sequence>MNLLPSWSPTPPGYASATASGFANGTRPCRTIGVHVSVPWAFLNSNIDEFVKGERTQKIITLHLWQHPLSQYSQ</sequence>
<gene>
    <name evidence="2" type="ORF">NTEN_LOCUS17694</name>
</gene>
<keyword evidence="3" id="KW-1185">Reference proteome</keyword>
<accession>A0A6H5H6N2</accession>
<organism evidence="2 3">
    <name type="scientific">Nesidiocoris tenuis</name>
    <dbReference type="NCBI Taxonomy" id="355587"/>
    <lineage>
        <taxon>Eukaryota</taxon>
        <taxon>Metazoa</taxon>
        <taxon>Ecdysozoa</taxon>
        <taxon>Arthropoda</taxon>
        <taxon>Hexapoda</taxon>
        <taxon>Insecta</taxon>
        <taxon>Pterygota</taxon>
        <taxon>Neoptera</taxon>
        <taxon>Paraneoptera</taxon>
        <taxon>Hemiptera</taxon>
        <taxon>Heteroptera</taxon>
        <taxon>Panheteroptera</taxon>
        <taxon>Cimicomorpha</taxon>
        <taxon>Miridae</taxon>
        <taxon>Dicyphina</taxon>
        <taxon>Nesidiocoris</taxon>
    </lineage>
</organism>
<feature type="region of interest" description="Disordered" evidence="1">
    <location>
        <begin position="1"/>
        <end position="20"/>
    </location>
</feature>
<dbReference type="Proteomes" id="UP000479000">
    <property type="component" value="Unassembled WGS sequence"/>
</dbReference>
<evidence type="ECO:0000313" key="3">
    <source>
        <dbReference type="Proteomes" id="UP000479000"/>
    </source>
</evidence>
<dbReference type="EMBL" id="CADCXU010025819">
    <property type="protein sequence ID" value="CAB0013020.1"/>
    <property type="molecule type" value="Genomic_DNA"/>
</dbReference>
<reference evidence="2 3" key="1">
    <citation type="submission" date="2020-02" db="EMBL/GenBank/DDBJ databases">
        <authorList>
            <person name="Ferguson B K."/>
        </authorList>
    </citation>
    <scope>NUCLEOTIDE SEQUENCE [LARGE SCALE GENOMIC DNA]</scope>
</reference>
<evidence type="ECO:0000256" key="1">
    <source>
        <dbReference type="SAM" id="MobiDB-lite"/>
    </source>
</evidence>
<protein>
    <submittedName>
        <fullName evidence="2">Uncharacterized protein</fullName>
    </submittedName>
</protein>
<dbReference type="AlphaFoldDB" id="A0A6H5H6N2"/>
<evidence type="ECO:0000313" key="2">
    <source>
        <dbReference type="EMBL" id="CAB0013020.1"/>
    </source>
</evidence>
<proteinExistence type="predicted"/>